<dbReference type="PANTHER" id="PTHR13289">
    <property type="entry name" value="PROTEIN PHOSPHATASE 1-BINDING PROTEIN BIFOCAL"/>
    <property type="match status" value="1"/>
</dbReference>
<dbReference type="AlphaFoldDB" id="A0A1I7S8T4"/>
<feature type="transmembrane region" description="Helical" evidence="10">
    <location>
        <begin position="100"/>
        <end position="122"/>
    </location>
</feature>
<dbReference type="Proteomes" id="UP000095284">
    <property type="component" value="Unplaced"/>
</dbReference>
<dbReference type="GO" id="GO:0031965">
    <property type="term" value="C:nuclear membrane"/>
    <property type="evidence" value="ECO:0007669"/>
    <property type="project" value="UniProtKB-SubCell"/>
</dbReference>
<dbReference type="GO" id="GO:0023041">
    <property type="term" value="P:neuronal signal transduction"/>
    <property type="evidence" value="ECO:0007669"/>
    <property type="project" value="InterPro"/>
</dbReference>
<feature type="compositionally biased region" description="Low complexity" evidence="9">
    <location>
        <begin position="796"/>
        <end position="817"/>
    </location>
</feature>
<evidence type="ECO:0000256" key="7">
    <source>
        <dbReference type="ARBA" id="ARBA00023242"/>
    </source>
</evidence>
<feature type="coiled-coil region" evidence="8">
    <location>
        <begin position="527"/>
        <end position="760"/>
    </location>
</feature>
<comment type="subcellular location">
    <subcellularLocation>
        <location evidence="1">Nucleus membrane</location>
        <topology evidence="1">Multi-pass membrane protein</topology>
    </subcellularLocation>
    <subcellularLocation>
        <location evidence="2">Rough endoplasmic reticulum membrane</location>
        <topology evidence="2">Multi-pass membrane protein</topology>
    </subcellularLocation>
</comment>
<evidence type="ECO:0000313" key="11">
    <source>
        <dbReference type="Proteomes" id="UP000095284"/>
    </source>
</evidence>
<feature type="transmembrane region" description="Helical" evidence="10">
    <location>
        <begin position="129"/>
        <end position="147"/>
    </location>
</feature>
<dbReference type="eggNOG" id="KOG1821">
    <property type="taxonomic scope" value="Eukaryota"/>
</dbReference>
<evidence type="ECO:0000256" key="6">
    <source>
        <dbReference type="ARBA" id="ARBA00023136"/>
    </source>
</evidence>
<keyword evidence="8" id="KW-0175">Coiled coil</keyword>
<keyword evidence="5 10" id="KW-1133">Transmembrane helix</keyword>
<dbReference type="InterPro" id="IPR019130">
    <property type="entry name" value="Macoilin"/>
</dbReference>
<evidence type="ECO:0000256" key="5">
    <source>
        <dbReference type="ARBA" id="ARBA00022989"/>
    </source>
</evidence>
<name>A0A1I7S8T4_BURXY</name>
<dbReference type="GO" id="GO:0030867">
    <property type="term" value="C:rough endoplasmic reticulum membrane"/>
    <property type="evidence" value="ECO:0007669"/>
    <property type="project" value="UniProtKB-SubCell"/>
</dbReference>
<protein>
    <submittedName>
        <fullName evidence="12">Macoilin</fullName>
    </submittedName>
</protein>
<feature type="compositionally biased region" description="Polar residues" evidence="9">
    <location>
        <begin position="324"/>
        <end position="345"/>
    </location>
</feature>
<evidence type="ECO:0000256" key="4">
    <source>
        <dbReference type="ARBA" id="ARBA00022824"/>
    </source>
</evidence>
<feature type="region of interest" description="Disordered" evidence="9">
    <location>
        <begin position="791"/>
        <end position="823"/>
    </location>
</feature>
<feature type="transmembrane region" description="Helical" evidence="10">
    <location>
        <begin position="378"/>
        <end position="402"/>
    </location>
</feature>
<proteinExistence type="predicted"/>
<keyword evidence="3 10" id="KW-0812">Transmembrane</keyword>
<accession>A0A1I7S8T4</accession>
<evidence type="ECO:0000256" key="9">
    <source>
        <dbReference type="SAM" id="MobiDB-lite"/>
    </source>
</evidence>
<feature type="region of interest" description="Disordered" evidence="9">
    <location>
        <begin position="324"/>
        <end position="373"/>
    </location>
</feature>
<keyword evidence="6 10" id="KW-0472">Membrane</keyword>
<dbReference type="GO" id="GO:0006935">
    <property type="term" value="P:chemotaxis"/>
    <property type="evidence" value="ECO:0007669"/>
    <property type="project" value="TreeGrafter"/>
</dbReference>
<dbReference type="PANTHER" id="PTHR13289:SF6">
    <property type="entry name" value="MACOILIN"/>
    <property type="match status" value="1"/>
</dbReference>
<feature type="transmembrane region" description="Helical" evidence="10">
    <location>
        <begin position="74"/>
        <end position="94"/>
    </location>
</feature>
<evidence type="ECO:0000256" key="1">
    <source>
        <dbReference type="ARBA" id="ARBA00004232"/>
    </source>
</evidence>
<evidence type="ECO:0000256" key="3">
    <source>
        <dbReference type="ARBA" id="ARBA00022692"/>
    </source>
</evidence>
<feature type="compositionally biased region" description="Polar residues" evidence="9">
    <location>
        <begin position="491"/>
        <end position="501"/>
    </location>
</feature>
<keyword evidence="4" id="KW-0256">Endoplasmic reticulum</keyword>
<feature type="transmembrane region" description="Helical" evidence="10">
    <location>
        <begin position="31"/>
        <end position="53"/>
    </location>
</feature>
<feature type="compositionally biased region" description="Low complexity" evidence="9">
    <location>
        <begin position="467"/>
        <end position="481"/>
    </location>
</feature>
<organism evidence="11 12">
    <name type="scientific">Bursaphelenchus xylophilus</name>
    <name type="common">Pinewood nematode worm</name>
    <name type="synonym">Aphelenchoides xylophilus</name>
    <dbReference type="NCBI Taxonomy" id="6326"/>
    <lineage>
        <taxon>Eukaryota</taxon>
        <taxon>Metazoa</taxon>
        <taxon>Ecdysozoa</taxon>
        <taxon>Nematoda</taxon>
        <taxon>Chromadorea</taxon>
        <taxon>Rhabditida</taxon>
        <taxon>Tylenchina</taxon>
        <taxon>Tylenchomorpha</taxon>
        <taxon>Aphelenchoidea</taxon>
        <taxon>Aphelenchoididae</taxon>
        <taxon>Bursaphelenchus</taxon>
    </lineage>
</organism>
<keyword evidence="7" id="KW-0539">Nucleus</keyword>
<dbReference type="WBParaSite" id="BXY_0942900.1">
    <property type="protein sequence ID" value="BXY_0942900.1"/>
    <property type="gene ID" value="BXY_0942900"/>
</dbReference>
<evidence type="ECO:0000313" key="12">
    <source>
        <dbReference type="WBParaSite" id="BXY_0942900.1"/>
    </source>
</evidence>
<evidence type="ECO:0000256" key="2">
    <source>
        <dbReference type="ARBA" id="ARBA00004269"/>
    </source>
</evidence>
<feature type="compositionally biased region" description="Basic residues" evidence="9">
    <location>
        <begin position="454"/>
        <end position="465"/>
    </location>
</feature>
<evidence type="ECO:0000256" key="8">
    <source>
        <dbReference type="SAM" id="Coils"/>
    </source>
</evidence>
<dbReference type="GO" id="GO:0008017">
    <property type="term" value="F:microtubule binding"/>
    <property type="evidence" value="ECO:0007669"/>
    <property type="project" value="TreeGrafter"/>
</dbReference>
<evidence type="ECO:0000256" key="10">
    <source>
        <dbReference type="SAM" id="Phobius"/>
    </source>
</evidence>
<sequence>MRALDVPKFRRTVKNRPRLGESVSLSGTTLVYVKLFLIWLSCVVLDIVIGFRFELLWPLWLMVRHLYDANRVQTFASSFHYSAFSVFFVCITATSDLICYLFIPVQVLLFLASTYVWIQFVYQSTERGFCASSLLLWSAFVGFEYLIRSRLDQTTLYLTRGSWITAGMFSNGAESIQIGTSSAERLEVYRPFAAHCLGYPIVTLGFRVKSFFSSWRLKRRRRDVQHRNELFKRLLAEAVPIPLECRYHHLSSAKQQLALEHDQAEYELDEEESPLNGGNNIQTVGASVVTSQPTTFCYLNGHSNNLATSQNGVLLHHNNHVIQQRKNTRVTSTNGKLQAKQNVSGNKKKVSREMTSDSLNMGDDGNDDNDKRRPSITLFAIPGLLFRYFSVVVMCIFTYLLLPLFDLVCAAGQAQSKVDEERKSEAICDSWMSDNEAEKVEDLDESDKEFQHRETKRNKSKRRGRTPNDPSAQSSPSSTPPKVKPEVIEQSPDNPSNGLTEYSCIRSSAVNCNGDMEVEHRSYAYRMEQYGEEMGKLKMELKESNRKIEQLGREKEMMERALDGVRSDLLQLRSSETSLKAELTLSQTQEKNQKKEIQSIKSKLLETEQKLDSTTRQAESFRLQAQNHQQKLKKDKANFNAEKAAVIDHQKEINELKTLLLLKEKELKEAASELKGKQNQINKLEQKIRSAENAKLEKDTEKSELKSTQKQMAEMKQVIARLEKTLMSENRLKVDLFRALNDSKTQIETLTNQLRSMEIERIQNGFAPCLKADFMNAQLPSSLVASLAKKGCEDGSTNSSSSPAVSPVSSSPSFVQSMPKPMNGNSINCSDANDLEKILRAGGYSLFQDPAFTAPSTPSIVPRSSSNPQSSRCNSPSASELFSILNGTGPINLAGYGFGPASSQASRLLNGTKNISPTFH</sequence>
<reference evidence="12" key="1">
    <citation type="submission" date="2016-11" db="UniProtKB">
        <authorList>
            <consortium name="WormBaseParasite"/>
        </authorList>
    </citation>
    <scope>IDENTIFICATION</scope>
</reference>
<feature type="region of interest" description="Disordered" evidence="9">
    <location>
        <begin position="437"/>
        <end position="501"/>
    </location>
</feature>
<dbReference type="Pfam" id="PF09726">
    <property type="entry name" value="Macoilin"/>
    <property type="match status" value="3"/>
</dbReference>